<name>A0A382DJF1_9ZZZZ</name>
<sequence length="53" mass="6309">MESISRIRIETVEVSKNSRSPLSYSKNKKGMSFDFRRLSQVFEFEDPEIQRPK</sequence>
<gene>
    <name evidence="1" type="ORF">METZ01_LOCUS191450</name>
</gene>
<dbReference type="EMBL" id="UINC01039713">
    <property type="protein sequence ID" value="SVB38596.1"/>
    <property type="molecule type" value="Genomic_DNA"/>
</dbReference>
<reference evidence="1" key="1">
    <citation type="submission" date="2018-05" db="EMBL/GenBank/DDBJ databases">
        <authorList>
            <person name="Lanie J.A."/>
            <person name="Ng W.-L."/>
            <person name="Kazmierczak K.M."/>
            <person name="Andrzejewski T.M."/>
            <person name="Davidsen T.M."/>
            <person name="Wayne K.J."/>
            <person name="Tettelin H."/>
            <person name="Glass J.I."/>
            <person name="Rusch D."/>
            <person name="Podicherti R."/>
            <person name="Tsui H.-C.T."/>
            <person name="Winkler M.E."/>
        </authorList>
    </citation>
    <scope>NUCLEOTIDE SEQUENCE</scope>
</reference>
<dbReference type="AlphaFoldDB" id="A0A382DJF1"/>
<proteinExistence type="predicted"/>
<accession>A0A382DJF1</accession>
<protein>
    <submittedName>
        <fullName evidence="1">Uncharacterized protein</fullName>
    </submittedName>
</protein>
<evidence type="ECO:0000313" key="1">
    <source>
        <dbReference type="EMBL" id="SVB38596.1"/>
    </source>
</evidence>
<organism evidence="1">
    <name type="scientific">marine metagenome</name>
    <dbReference type="NCBI Taxonomy" id="408172"/>
    <lineage>
        <taxon>unclassified sequences</taxon>
        <taxon>metagenomes</taxon>
        <taxon>ecological metagenomes</taxon>
    </lineage>
</organism>